<dbReference type="Proteomes" id="UP000004625">
    <property type="component" value="Unassembled WGS sequence"/>
</dbReference>
<sequence>MKIAGAEVIAFKFDKLKLVYFKILLAIRGEFRYCQNNDKLE</sequence>
<comment type="caution">
    <text evidence="1">The sequence shown here is derived from an EMBL/GenBank/DDBJ whole genome shotgun (WGS) entry which is preliminary data.</text>
</comment>
<keyword evidence="2" id="KW-1185">Reference proteome</keyword>
<name>G9ZMH7_9LACO</name>
<dbReference type="EMBL" id="AGEY01000042">
    <property type="protein sequence ID" value="EHL99525.1"/>
    <property type="molecule type" value="Genomic_DNA"/>
</dbReference>
<dbReference type="HOGENOM" id="CLU_3271953_0_0_9"/>
<evidence type="ECO:0000313" key="1">
    <source>
        <dbReference type="EMBL" id="EHL99525.1"/>
    </source>
</evidence>
<dbReference type="PATRIC" id="fig|797515.3.peg.857"/>
<reference evidence="1 2" key="1">
    <citation type="submission" date="2011-09" db="EMBL/GenBank/DDBJ databases">
        <authorList>
            <person name="Weinstock G."/>
            <person name="Sodergren E."/>
            <person name="Clifton S."/>
            <person name="Fulton L."/>
            <person name="Fulton B."/>
            <person name="Courtney L."/>
            <person name="Fronick C."/>
            <person name="Harrison M."/>
            <person name="Strong C."/>
            <person name="Farmer C."/>
            <person name="Delahaunty K."/>
            <person name="Markovic C."/>
            <person name="Hall O."/>
            <person name="Minx P."/>
            <person name="Tomlinson C."/>
            <person name="Mitreva M."/>
            <person name="Hou S."/>
            <person name="Chen J."/>
            <person name="Wollam A."/>
            <person name="Pepin K.H."/>
            <person name="Johnson M."/>
            <person name="Bhonagiri V."/>
            <person name="Zhang X."/>
            <person name="Suruliraj S."/>
            <person name="Warren W."/>
            <person name="Chinwalla A."/>
            <person name="Mardis E.R."/>
            <person name="Wilson R.K."/>
        </authorList>
    </citation>
    <scope>NUCLEOTIDE SEQUENCE [LARGE SCALE GENOMIC DNA]</scope>
    <source>
        <strain evidence="1 2">F0439</strain>
    </source>
</reference>
<accession>G9ZMH7</accession>
<proteinExistence type="predicted"/>
<organism evidence="1 2">
    <name type="scientific">Lentilactobacillus parafarraginis F0439</name>
    <dbReference type="NCBI Taxonomy" id="797515"/>
    <lineage>
        <taxon>Bacteria</taxon>
        <taxon>Bacillati</taxon>
        <taxon>Bacillota</taxon>
        <taxon>Bacilli</taxon>
        <taxon>Lactobacillales</taxon>
        <taxon>Lactobacillaceae</taxon>
        <taxon>Lentilactobacillus</taxon>
    </lineage>
</organism>
<dbReference type="AlphaFoldDB" id="G9ZMH7"/>
<evidence type="ECO:0000313" key="2">
    <source>
        <dbReference type="Proteomes" id="UP000004625"/>
    </source>
</evidence>
<protein>
    <submittedName>
        <fullName evidence="1">Uncharacterized protein</fullName>
    </submittedName>
</protein>
<gene>
    <name evidence="1" type="ORF">HMPREF9103_00926</name>
</gene>
<dbReference type="STRING" id="797515.HMPREF9103_00926"/>